<dbReference type="GO" id="GO:0043829">
    <property type="term" value="F:tRNA-specific adenosine-37 deaminase activity"/>
    <property type="evidence" value="ECO:0007669"/>
    <property type="project" value="UniProtKB-EC"/>
</dbReference>
<dbReference type="AlphaFoldDB" id="A0A4S4KM24"/>
<evidence type="ECO:0000256" key="8">
    <source>
        <dbReference type="ARBA" id="ARBA00038940"/>
    </source>
</evidence>
<gene>
    <name evidence="13" type="ORF">EW145_g7246</name>
</gene>
<keyword evidence="1" id="KW-0819">tRNA processing</keyword>
<dbReference type="PANTHER" id="PTHR46516:SF1">
    <property type="entry name" value="TRNA-SPECIFIC ADENOSINE DEAMINASE 1"/>
    <property type="match status" value="1"/>
</dbReference>
<keyword evidence="3" id="KW-0378">Hydrolase</keyword>
<feature type="domain" description="A to I editase" evidence="12">
    <location>
        <begin position="17"/>
        <end position="174"/>
    </location>
</feature>
<dbReference type="PANTHER" id="PTHR46516">
    <property type="entry name" value="TRNA-SPECIFIC ADENOSINE DEAMINASE 1"/>
    <property type="match status" value="1"/>
</dbReference>
<evidence type="ECO:0000256" key="7">
    <source>
        <dbReference type="ARBA" id="ARBA00038326"/>
    </source>
</evidence>
<keyword evidence="2" id="KW-0479">Metal-binding</keyword>
<evidence type="ECO:0000256" key="4">
    <source>
        <dbReference type="ARBA" id="ARBA00022833"/>
    </source>
</evidence>
<evidence type="ECO:0000256" key="6">
    <source>
        <dbReference type="ARBA" id="ARBA00037784"/>
    </source>
</evidence>
<comment type="cofactor">
    <cofactor evidence="5">
        <name>1D-myo-inositol hexakisphosphate</name>
        <dbReference type="ChEBI" id="CHEBI:58130"/>
    </cofactor>
</comment>
<evidence type="ECO:0000256" key="3">
    <source>
        <dbReference type="ARBA" id="ARBA00022801"/>
    </source>
</evidence>
<keyword evidence="4" id="KW-0862">Zinc</keyword>
<comment type="function">
    <text evidence="6">Specifically deaminates adenosine-37 to inosine in tRNA-Ala.</text>
</comment>
<dbReference type="Pfam" id="PF02137">
    <property type="entry name" value="A_deamin"/>
    <property type="match status" value="1"/>
</dbReference>
<comment type="catalytic activity">
    <reaction evidence="11">
        <text>adenosine(37) in tRNA(Ala) + H2O + H(+) = inosine(37) in tRNA(Ala) + NH4(+)</text>
        <dbReference type="Rhea" id="RHEA:50968"/>
        <dbReference type="Rhea" id="RHEA-COMP:12855"/>
        <dbReference type="Rhea" id="RHEA-COMP:12856"/>
        <dbReference type="ChEBI" id="CHEBI:15377"/>
        <dbReference type="ChEBI" id="CHEBI:15378"/>
        <dbReference type="ChEBI" id="CHEBI:28938"/>
        <dbReference type="ChEBI" id="CHEBI:74411"/>
        <dbReference type="ChEBI" id="CHEBI:82852"/>
        <dbReference type="EC" id="3.5.4.34"/>
    </reaction>
</comment>
<dbReference type="EMBL" id="SGPK01000681">
    <property type="protein sequence ID" value="THG99538.1"/>
    <property type="molecule type" value="Genomic_DNA"/>
</dbReference>
<dbReference type="OrthoDB" id="10268011at2759"/>
<evidence type="ECO:0000256" key="1">
    <source>
        <dbReference type="ARBA" id="ARBA00022694"/>
    </source>
</evidence>
<organism evidence="13 14">
    <name type="scientific">Phellinidium pouzarii</name>
    <dbReference type="NCBI Taxonomy" id="167371"/>
    <lineage>
        <taxon>Eukaryota</taxon>
        <taxon>Fungi</taxon>
        <taxon>Dikarya</taxon>
        <taxon>Basidiomycota</taxon>
        <taxon>Agaricomycotina</taxon>
        <taxon>Agaricomycetes</taxon>
        <taxon>Hymenochaetales</taxon>
        <taxon>Hymenochaetaceae</taxon>
        <taxon>Phellinidium</taxon>
    </lineage>
</organism>
<dbReference type="Proteomes" id="UP000308199">
    <property type="component" value="Unassembled WGS sequence"/>
</dbReference>
<dbReference type="PROSITE" id="PS50141">
    <property type="entry name" value="A_DEAMIN_EDITASE"/>
    <property type="match status" value="1"/>
</dbReference>
<reference evidence="13 14" key="1">
    <citation type="submission" date="2019-02" db="EMBL/GenBank/DDBJ databases">
        <title>Genome sequencing of the rare red list fungi Phellinidium pouzarii.</title>
        <authorList>
            <person name="Buettner E."/>
            <person name="Kellner H."/>
        </authorList>
    </citation>
    <scope>NUCLEOTIDE SEQUENCE [LARGE SCALE GENOMIC DNA]</scope>
    <source>
        <strain evidence="13 14">DSM 108285</strain>
    </source>
</reference>
<evidence type="ECO:0000256" key="10">
    <source>
        <dbReference type="ARBA" id="ARBA00041760"/>
    </source>
</evidence>
<name>A0A4S4KM24_9AGAM</name>
<evidence type="ECO:0000313" key="14">
    <source>
        <dbReference type="Proteomes" id="UP000308199"/>
    </source>
</evidence>
<evidence type="ECO:0000313" key="13">
    <source>
        <dbReference type="EMBL" id="THG99538.1"/>
    </source>
</evidence>
<proteinExistence type="inferred from homology"/>
<accession>A0A4S4KM24</accession>
<evidence type="ECO:0000256" key="2">
    <source>
        <dbReference type="ARBA" id="ARBA00022723"/>
    </source>
</evidence>
<keyword evidence="14" id="KW-1185">Reference proteome</keyword>
<dbReference type="EC" id="3.5.4.34" evidence="8"/>
<comment type="similarity">
    <text evidence="7">Belongs to the ADAT1 family.</text>
</comment>
<dbReference type="GO" id="GO:0008033">
    <property type="term" value="P:tRNA processing"/>
    <property type="evidence" value="ECO:0007669"/>
    <property type="project" value="UniProtKB-KW"/>
</dbReference>
<evidence type="ECO:0000256" key="11">
    <source>
        <dbReference type="ARBA" id="ARBA00047635"/>
    </source>
</evidence>
<evidence type="ECO:0000256" key="9">
    <source>
        <dbReference type="ARBA" id="ARBA00040502"/>
    </source>
</evidence>
<comment type="caution">
    <text evidence="13">The sequence shown here is derived from an EMBL/GenBank/DDBJ whole genome shotgun (WGS) entry which is preliminary data.</text>
</comment>
<evidence type="ECO:0000259" key="12">
    <source>
        <dbReference type="PROSITE" id="PS50141"/>
    </source>
</evidence>
<dbReference type="GO" id="GO:0003723">
    <property type="term" value="F:RNA binding"/>
    <property type="evidence" value="ECO:0007669"/>
    <property type="project" value="InterPro"/>
</dbReference>
<dbReference type="GO" id="GO:0046872">
    <property type="term" value="F:metal ion binding"/>
    <property type="evidence" value="ECO:0007669"/>
    <property type="project" value="UniProtKB-KW"/>
</dbReference>
<evidence type="ECO:0000256" key="5">
    <source>
        <dbReference type="ARBA" id="ARBA00037026"/>
    </source>
</evidence>
<sequence length="209" mass="22802">MAALKDSAPPAALPPGTATRGRNNYALFGVLRTKPGRADSPPTLCMSCSDKIASWSVIGVQGALASSMFAPIYVCSVVISDVPEEMREVVREDCERAFYRRLEGIKNLPEGFRLSKPDVQFTSTDFVLSRTALHALHPHSLPPPSSNEYTTYHRAKRSDVAFQLARSALKGPDGPFAGWVISGEPWESFGVEGEIIIPDKQKQDHADDS</sequence>
<dbReference type="InterPro" id="IPR002466">
    <property type="entry name" value="A_deamin"/>
</dbReference>
<protein>
    <recommendedName>
        <fullName evidence="9">tRNA-specific adenosine deaminase 1</fullName>
        <ecNumber evidence="8">3.5.4.34</ecNumber>
    </recommendedName>
    <alternativeName>
        <fullName evidence="10">tRNA-specific adenosine-37 deaminase</fullName>
    </alternativeName>
</protein>